<dbReference type="AlphaFoldDB" id="A0A428QWL3"/>
<dbReference type="OrthoDB" id="2157530at2759"/>
<dbReference type="Proteomes" id="UP000288168">
    <property type="component" value="Unassembled WGS sequence"/>
</dbReference>
<proteinExistence type="predicted"/>
<evidence type="ECO:0000259" key="1">
    <source>
        <dbReference type="Pfam" id="PF06985"/>
    </source>
</evidence>
<accession>A0A428QWL3</accession>
<sequence length="701" mass="79661">MSASESENHYMPLDTSRKEIRLLEIISITPQIVCKFHTVSLLDNPSFCALSYVWGDGSDTQDITVNNSHRSITSSLGNALEYAVFHWRAIFRDRDVGSCRLWADAICINQADSQEKGEQVQLMKEVYSMAEIVFCALDFKAPEKEMQFAFYSIGSIATGADEDGFETPDMVSVPKEEPKRVKIRRVSEYLAFSSHLYHHLGVTVGSAIDVFCGLTYWKRAWIFQEVVLARRPVFIYQTLLMELNILLHAHSWLATAQGEPTPEGADQSIREAIEEFDTAIFLSINWARNLVESEKTSEDAKLRKEHQMARRVIFTTGGALEARDPKDHVYALLGVADLKLKPDYSPEKSLESVYIDLCAELIDLPPDFSFEFLFFLYHAGLAMQDELEQSYGFASWVPNLQPRMPTGSDAANPPPRPFERLWKMPAEIRHWMDSGSSSDVFIRGRSLFVRAVFVSTVLDLGPVISFNDDTWLSFVMFLFEMLNSEPFDKRHCHPLVTLTKALGAECQEGNAWEIPEVLRVIRALQYLLVNGKSTIEIDDITTEPNAFGEEFLFNIGLGVSWRCRVLDEPPRWILGDELTEQVNPEEQYMMYRSSISNFLSRISDQTEFEAEIAQAEQDAEKLYRGRSRLARAPDGGLMFVPWSAAKGDHVVLLKGLVEFLLIRKVDDYYLNVGRCSYSTLEKEIACEVGLGERELVGIELR</sequence>
<comment type="caution">
    <text evidence="2">The sequence shown here is derived from an EMBL/GenBank/DDBJ whole genome shotgun (WGS) entry which is preliminary data.</text>
</comment>
<dbReference type="InterPro" id="IPR010730">
    <property type="entry name" value="HET"/>
</dbReference>
<dbReference type="InterPro" id="IPR052895">
    <property type="entry name" value="HetReg/Transcr_Mod"/>
</dbReference>
<reference evidence="2 3" key="1">
    <citation type="submission" date="2017-06" db="EMBL/GenBank/DDBJ databases">
        <title>Comparative genomic analysis of Ambrosia Fusariam Clade fungi.</title>
        <authorList>
            <person name="Stajich J.E."/>
            <person name="Carrillo J."/>
            <person name="Kijimoto T."/>
            <person name="Eskalen A."/>
            <person name="O'Donnell K."/>
            <person name="Kasson M."/>
        </authorList>
    </citation>
    <scope>NUCLEOTIDE SEQUENCE [LARGE SCALE GENOMIC DNA]</scope>
    <source>
        <strain evidence="2 3">NRRL62584</strain>
    </source>
</reference>
<gene>
    <name evidence="2" type="ORF">CEP54_002162</name>
</gene>
<dbReference type="PANTHER" id="PTHR24148:SF73">
    <property type="entry name" value="HET DOMAIN PROTEIN (AFU_ORTHOLOGUE AFUA_8G01020)"/>
    <property type="match status" value="1"/>
</dbReference>
<keyword evidence="3" id="KW-1185">Reference proteome</keyword>
<dbReference type="PANTHER" id="PTHR24148">
    <property type="entry name" value="ANKYRIN REPEAT DOMAIN-CONTAINING PROTEIN 39 HOMOLOG-RELATED"/>
    <property type="match status" value="1"/>
</dbReference>
<name>A0A428QWL3_9HYPO</name>
<feature type="domain" description="Heterokaryon incompatibility" evidence="1">
    <location>
        <begin position="47"/>
        <end position="225"/>
    </location>
</feature>
<organism evidence="2 3">
    <name type="scientific">Fusarium duplospermum</name>
    <dbReference type="NCBI Taxonomy" id="1325734"/>
    <lineage>
        <taxon>Eukaryota</taxon>
        <taxon>Fungi</taxon>
        <taxon>Dikarya</taxon>
        <taxon>Ascomycota</taxon>
        <taxon>Pezizomycotina</taxon>
        <taxon>Sordariomycetes</taxon>
        <taxon>Hypocreomycetidae</taxon>
        <taxon>Hypocreales</taxon>
        <taxon>Nectriaceae</taxon>
        <taxon>Fusarium</taxon>
        <taxon>Fusarium solani species complex</taxon>
    </lineage>
</organism>
<evidence type="ECO:0000313" key="3">
    <source>
        <dbReference type="Proteomes" id="UP000288168"/>
    </source>
</evidence>
<dbReference type="EMBL" id="NKCI01000012">
    <property type="protein sequence ID" value="RSL69705.1"/>
    <property type="molecule type" value="Genomic_DNA"/>
</dbReference>
<evidence type="ECO:0000313" key="2">
    <source>
        <dbReference type="EMBL" id="RSL69705.1"/>
    </source>
</evidence>
<dbReference type="STRING" id="1325734.A0A428QWL3"/>
<dbReference type="Pfam" id="PF06985">
    <property type="entry name" value="HET"/>
    <property type="match status" value="1"/>
</dbReference>
<protein>
    <recommendedName>
        <fullName evidence="1">Heterokaryon incompatibility domain-containing protein</fullName>
    </recommendedName>
</protein>